<dbReference type="Proteomes" id="UP000704341">
    <property type="component" value="Unassembled WGS sequence"/>
</dbReference>
<keyword evidence="1" id="KW-0378">Hydrolase</keyword>
<dbReference type="InterPro" id="IPR010662">
    <property type="entry name" value="RBBP9/YdeN"/>
</dbReference>
<evidence type="ECO:0000313" key="2">
    <source>
        <dbReference type="Proteomes" id="UP000704341"/>
    </source>
</evidence>
<sequence length="180" mass="20368">MTKAYLIHGTSTRDDDWFPWLAEAAKPSIEIDRLWLPNPYHPIQSEWDQAVDHQIEPHDGIILIAHSLGCITALRYLEHQQIKSVRLLLVGAFDKTLPNYPQLDEFMLPAPNYQQIISKISKATVITAKDDPIAPYKNSIEVANKIRAKLIVLENGGHFLSSDGFTNFPLALKELIKLAM</sequence>
<reference evidence="1 2" key="1">
    <citation type="submission" date="2018-07" db="EMBL/GenBank/DDBJ databases">
        <title>Phylogenomic Insights into understanding Host Adaptation of Lactobacillus reuteri by a novel species, Lactobacillus spp. M31.</title>
        <authorList>
            <person name="Sharma S."/>
            <person name="Patil P."/>
            <person name="Korpole S."/>
            <person name="Patil P.B."/>
        </authorList>
    </citation>
    <scope>NUCLEOTIDE SEQUENCE [LARGE SCALE GENOMIC DNA]</scope>
    <source>
        <strain evidence="1 2">M31</strain>
    </source>
</reference>
<comment type="caution">
    <text evidence="1">The sequence shown here is derived from an EMBL/GenBank/DDBJ whole genome shotgun (WGS) entry which is preliminary data.</text>
</comment>
<gene>
    <name evidence="1" type="ORF">DTK66_06760</name>
</gene>
<dbReference type="PANTHER" id="PTHR15394">
    <property type="entry name" value="SERINE HYDROLASE RBBP9"/>
    <property type="match status" value="1"/>
</dbReference>
<accession>A0ABR8P7W9</accession>
<dbReference type="RefSeq" id="WP_191668180.1">
    <property type="nucleotide sequence ID" value="NZ_QORN01000026.1"/>
</dbReference>
<proteinExistence type="predicted"/>
<evidence type="ECO:0000313" key="1">
    <source>
        <dbReference type="EMBL" id="MBD5806811.1"/>
    </source>
</evidence>
<dbReference type="EMBL" id="QORN01000026">
    <property type="protein sequence ID" value="MBD5806811.1"/>
    <property type="molecule type" value="Genomic_DNA"/>
</dbReference>
<dbReference type="SUPFAM" id="SSF53474">
    <property type="entry name" value="alpha/beta-Hydrolases"/>
    <property type="match status" value="1"/>
</dbReference>
<dbReference type="PANTHER" id="PTHR15394:SF3">
    <property type="entry name" value="SERINE HYDROLASE RBBP9"/>
    <property type="match status" value="1"/>
</dbReference>
<protein>
    <submittedName>
        <fullName evidence="1">Serine hydrolase family protein</fullName>
    </submittedName>
</protein>
<dbReference type="InterPro" id="IPR029058">
    <property type="entry name" value="AB_hydrolase_fold"/>
</dbReference>
<keyword evidence="2" id="KW-1185">Reference proteome</keyword>
<dbReference type="GO" id="GO:0016787">
    <property type="term" value="F:hydrolase activity"/>
    <property type="evidence" value="ECO:0007669"/>
    <property type="project" value="UniProtKB-KW"/>
</dbReference>
<name>A0ABR8P7W9_9LACO</name>
<organism evidence="1 2">
    <name type="scientific">Limosilactobacillus walteri</name>
    <dbReference type="NCBI Taxonomy" id="2268022"/>
    <lineage>
        <taxon>Bacteria</taxon>
        <taxon>Bacillati</taxon>
        <taxon>Bacillota</taxon>
        <taxon>Bacilli</taxon>
        <taxon>Lactobacillales</taxon>
        <taxon>Lactobacillaceae</taxon>
        <taxon>Limosilactobacillus</taxon>
    </lineage>
</organism>
<dbReference type="Pfam" id="PF06821">
    <property type="entry name" value="Ser_hydrolase"/>
    <property type="match status" value="1"/>
</dbReference>
<dbReference type="Gene3D" id="3.40.50.1820">
    <property type="entry name" value="alpha/beta hydrolase"/>
    <property type="match status" value="1"/>
</dbReference>